<dbReference type="Gene3D" id="1.25.40.20">
    <property type="entry name" value="Ankyrin repeat-containing domain"/>
    <property type="match status" value="1"/>
</dbReference>
<accession>A0A7S2LVK8</accession>
<dbReference type="PANTHER" id="PTHR24153">
    <property type="entry name" value="ESPIN"/>
    <property type="match status" value="1"/>
</dbReference>
<sequence length="374" mass="42692">MNANCVRLMLLAEACEQHALSFQLSVCNNDSKICCEHVGVQPYSMIRCRPKRKNLREQLRKPPKRQKVSPISLSCEFENIEVCRSNSYEEHNLSFITISSTCTKQGPIRGCYNLRSTKKQKCAGLPNEINSKQKFLQHVGKEDIERTRSLFRLSENRDWDAVIERTKTHSQDAKWRDSSGWYVLQRVICDQAPFEVIHAVWRAFPAAIHNISRDGKTPLHCAYRWGVCDTQLFDFILDRSVNPTLSTLETVIDLPTDILDTCIIPFLGRSPLLVQDEHGWTALHWMLFKNTKVDLVQKFIDVAPQVLVLTDAEGSTPLHFACRYDKPLDVLLVLIRALPDSLNIVDAEGRVPLQIASVYNSNYNELVDSLPSPQ</sequence>
<dbReference type="InterPro" id="IPR002110">
    <property type="entry name" value="Ankyrin_rpt"/>
</dbReference>
<dbReference type="Pfam" id="PF00023">
    <property type="entry name" value="Ank"/>
    <property type="match status" value="1"/>
</dbReference>
<dbReference type="GO" id="GO:0051015">
    <property type="term" value="F:actin filament binding"/>
    <property type="evidence" value="ECO:0007669"/>
    <property type="project" value="TreeGrafter"/>
</dbReference>
<keyword evidence="1" id="KW-0677">Repeat</keyword>
<dbReference type="InterPro" id="IPR036770">
    <property type="entry name" value="Ankyrin_rpt-contain_sf"/>
</dbReference>
<gene>
    <name evidence="3" type="ORF">LDAN0321_LOCUS21536</name>
</gene>
<dbReference type="GO" id="GO:0051017">
    <property type="term" value="P:actin filament bundle assembly"/>
    <property type="evidence" value="ECO:0007669"/>
    <property type="project" value="TreeGrafter"/>
</dbReference>
<dbReference type="AlphaFoldDB" id="A0A7S2LVK8"/>
<evidence type="ECO:0000313" key="3">
    <source>
        <dbReference type="EMBL" id="CAD9615730.1"/>
    </source>
</evidence>
<reference evidence="3" key="1">
    <citation type="submission" date="2021-01" db="EMBL/GenBank/DDBJ databases">
        <authorList>
            <person name="Corre E."/>
            <person name="Pelletier E."/>
            <person name="Niang G."/>
            <person name="Scheremetjew M."/>
            <person name="Finn R."/>
            <person name="Kale V."/>
            <person name="Holt S."/>
            <person name="Cochrane G."/>
            <person name="Meng A."/>
            <person name="Brown T."/>
            <person name="Cohen L."/>
        </authorList>
    </citation>
    <scope>NUCLEOTIDE SEQUENCE</scope>
    <source>
        <strain evidence="3">B650</strain>
    </source>
</reference>
<dbReference type="PANTHER" id="PTHR24153:SF8">
    <property type="entry name" value="FORKED, ISOFORM F"/>
    <property type="match status" value="1"/>
</dbReference>
<dbReference type="SMART" id="SM00248">
    <property type="entry name" value="ANK"/>
    <property type="match status" value="3"/>
</dbReference>
<proteinExistence type="predicted"/>
<dbReference type="InterPro" id="IPR052420">
    <property type="entry name" value="Espin/Espin-like"/>
</dbReference>
<evidence type="ECO:0000256" key="2">
    <source>
        <dbReference type="ARBA" id="ARBA00023043"/>
    </source>
</evidence>
<dbReference type="EMBL" id="HBGY01034251">
    <property type="protein sequence ID" value="CAD9615730.1"/>
    <property type="molecule type" value="Transcribed_RNA"/>
</dbReference>
<organism evidence="3">
    <name type="scientific">Leptocylindrus danicus</name>
    <dbReference type="NCBI Taxonomy" id="163516"/>
    <lineage>
        <taxon>Eukaryota</taxon>
        <taxon>Sar</taxon>
        <taxon>Stramenopiles</taxon>
        <taxon>Ochrophyta</taxon>
        <taxon>Bacillariophyta</taxon>
        <taxon>Coscinodiscophyceae</taxon>
        <taxon>Chaetocerotophycidae</taxon>
        <taxon>Leptocylindrales</taxon>
        <taxon>Leptocylindraceae</taxon>
        <taxon>Leptocylindrus</taxon>
    </lineage>
</organism>
<name>A0A7S2LVK8_9STRA</name>
<evidence type="ECO:0000256" key="1">
    <source>
        <dbReference type="ARBA" id="ARBA00022737"/>
    </source>
</evidence>
<dbReference type="SUPFAM" id="SSF48403">
    <property type="entry name" value="Ankyrin repeat"/>
    <property type="match status" value="1"/>
</dbReference>
<protein>
    <submittedName>
        <fullName evidence="3">Uncharacterized protein</fullName>
    </submittedName>
</protein>
<keyword evidence="2" id="KW-0040">ANK repeat</keyword>
<dbReference type="GO" id="GO:0005737">
    <property type="term" value="C:cytoplasm"/>
    <property type="evidence" value="ECO:0007669"/>
    <property type="project" value="TreeGrafter"/>
</dbReference>